<feature type="domain" description="ABC-2 type transporter transmembrane" evidence="6">
    <location>
        <begin position="26"/>
        <end position="376"/>
    </location>
</feature>
<feature type="transmembrane region" description="Helical" evidence="5">
    <location>
        <begin position="298"/>
        <end position="320"/>
    </location>
</feature>
<evidence type="ECO:0000256" key="1">
    <source>
        <dbReference type="ARBA" id="ARBA00004141"/>
    </source>
</evidence>
<keyword evidence="4 5" id="KW-0472">Membrane</keyword>
<dbReference type="GO" id="GO:0140359">
    <property type="term" value="F:ABC-type transporter activity"/>
    <property type="evidence" value="ECO:0007669"/>
    <property type="project" value="InterPro"/>
</dbReference>
<feature type="transmembrane region" description="Helical" evidence="5">
    <location>
        <begin position="268"/>
        <end position="292"/>
    </location>
</feature>
<evidence type="ECO:0000256" key="5">
    <source>
        <dbReference type="SAM" id="Phobius"/>
    </source>
</evidence>
<keyword evidence="3 5" id="KW-1133">Transmembrane helix</keyword>
<comment type="caution">
    <text evidence="7">The sequence shown here is derived from an EMBL/GenBank/DDBJ whole genome shotgun (WGS) entry which is preliminary data.</text>
</comment>
<comment type="subcellular location">
    <subcellularLocation>
        <location evidence="1">Membrane</location>
        <topology evidence="1">Multi-pass membrane protein</topology>
    </subcellularLocation>
</comment>
<evidence type="ECO:0000256" key="4">
    <source>
        <dbReference type="ARBA" id="ARBA00023136"/>
    </source>
</evidence>
<feature type="transmembrane region" description="Helical" evidence="5">
    <location>
        <begin position="236"/>
        <end position="256"/>
    </location>
</feature>
<dbReference type="PANTHER" id="PTHR43471:SF1">
    <property type="entry name" value="ABC TRANSPORTER PERMEASE PROTEIN NOSY-RELATED"/>
    <property type="match status" value="1"/>
</dbReference>
<keyword evidence="8" id="KW-1185">Reference proteome</keyword>
<sequence length="399" mass="41632">MSAETSNDRAIMLIARREISTRLRSKAFRVATLISILILVGIALVSKISSGGPSYQDVGVTPAAASTTDRLTAVARALHIDLRVHDVGEAAGRARVRDGELDGLLVGDDPAAIDVVVQTGLDDDLRSVLQLVAQRAALDRQVSALGGDPATVSAAVAGARVRVTPLERPTETDGQQLALGIITSVLIYMSLLINGQAVAQGVVEEKTSRVVEILLATVRPRQLLIGKVLGLGTVGLIQMAAIALCGIVAGTATGALHMHASATAGTVVWLIIWFLLGYTAYSLAFAGVASLVSRQEDVAAVVTPVLMLLIVGYVIGVSILPSTPDSGFVAALSLIPIFAPTLMPVRLALGVVPAWQAVVSLGGIVVAIPLLLWLSARIYQNAVLHSGARVRLRDAWRTG</sequence>
<keyword evidence="2 5" id="KW-0812">Transmembrane</keyword>
<dbReference type="Pfam" id="PF12698">
    <property type="entry name" value="ABC2_membrane_3"/>
    <property type="match status" value="1"/>
</dbReference>
<accession>A0A8J3C3Z2</accession>
<dbReference type="AlphaFoldDB" id="A0A8J3C3Z2"/>
<feature type="transmembrane region" description="Helical" evidence="5">
    <location>
        <begin position="355"/>
        <end position="374"/>
    </location>
</feature>
<proteinExistence type="predicted"/>
<dbReference type="Proteomes" id="UP000656042">
    <property type="component" value="Unassembled WGS sequence"/>
</dbReference>
<dbReference type="GO" id="GO:0016020">
    <property type="term" value="C:membrane"/>
    <property type="evidence" value="ECO:0007669"/>
    <property type="project" value="UniProtKB-SubCell"/>
</dbReference>
<evidence type="ECO:0000256" key="2">
    <source>
        <dbReference type="ARBA" id="ARBA00022692"/>
    </source>
</evidence>
<dbReference type="PANTHER" id="PTHR43471">
    <property type="entry name" value="ABC TRANSPORTER PERMEASE"/>
    <property type="match status" value="1"/>
</dbReference>
<dbReference type="EMBL" id="BMMX01000026">
    <property type="protein sequence ID" value="GGL07033.1"/>
    <property type="molecule type" value="Genomic_DNA"/>
</dbReference>
<feature type="transmembrane region" description="Helical" evidence="5">
    <location>
        <begin position="177"/>
        <end position="199"/>
    </location>
</feature>
<evidence type="ECO:0000313" key="7">
    <source>
        <dbReference type="EMBL" id="GGL07033.1"/>
    </source>
</evidence>
<evidence type="ECO:0000259" key="6">
    <source>
        <dbReference type="Pfam" id="PF12698"/>
    </source>
</evidence>
<reference evidence="7" key="1">
    <citation type="journal article" date="2014" name="Int. J. Syst. Evol. Microbiol.">
        <title>Complete genome sequence of Corynebacterium casei LMG S-19264T (=DSM 44701T), isolated from a smear-ripened cheese.</title>
        <authorList>
            <consortium name="US DOE Joint Genome Institute (JGI-PGF)"/>
            <person name="Walter F."/>
            <person name="Albersmeier A."/>
            <person name="Kalinowski J."/>
            <person name="Ruckert C."/>
        </authorList>
    </citation>
    <scope>NUCLEOTIDE SEQUENCE</scope>
    <source>
        <strain evidence="7">CGMCC 4.7299</strain>
    </source>
</reference>
<gene>
    <name evidence="7" type="ORF">GCM10012284_46530</name>
</gene>
<feature type="transmembrane region" description="Helical" evidence="5">
    <location>
        <begin position="27"/>
        <end position="45"/>
    </location>
</feature>
<name>A0A8J3C3Z2_9ACTN</name>
<evidence type="ECO:0000256" key="3">
    <source>
        <dbReference type="ARBA" id="ARBA00022989"/>
    </source>
</evidence>
<organism evidence="7 8">
    <name type="scientific">Mangrovihabitans endophyticus</name>
    <dbReference type="NCBI Taxonomy" id="1751298"/>
    <lineage>
        <taxon>Bacteria</taxon>
        <taxon>Bacillati</taxon>
        <taxon>Actinomycetota</taxon>
        <taxon>Actinomycetes</taxon>
        <taxon>Micromonosporales</taxon>
        <taxon>Micromonosporaceae</taxon>
        <taxon>Mangrovihabitans</taxon>
    </lineage>
</organism>
<dbReference type="RefSeq" id="WP_189081414.1">
    <property type="nucleotide sequence ID" value="NZ_BMMX01000026.1"/>
</dbReference>
<evidence type="ECO:0000313" key="8">
    <source>
        <dbReference type="Proteomes" id="UP000656042"/>
    </source>
</evidence>
<reference evidence="7" key="2">
    <citation type="submission" date="2020-09" db="EMBL/GenBank/DDBJ databases">
        <authorList>
            <person name="Sun Q."/>
            <person name="Zhou Y."/>
        </authorList>
    </citation>
    <scope>NUCLEOTIDE SEQUENCE</scope>
    <source>
        <strain evidence="7">CGMCC 4.7299</strain>
    </source>
</reference>
<dbReference type="InterPro" id="IPR013525">
    <property type="entry name" value="ABC2_TM"/>
</dbReference>
<protein>
    <submittedName>
        <fullName evidence="7">ABC transporter permease</fullName>
    </submittedName>
</protein>